<gene>
    <name evidence="8" type="ORF">SAMN05444266_106478</name>
</gene>
<feature type="transmembrane region" description="Helical" evidence="7">
    <location>
        <begin position="12"/>
        <end position="28"/>
    </location>
</feature>
<feature type="transmembrane region" description="Helical" evidence="7">
    <location>
        <begin position="84"/>
        <end position="104"/>
    </location>
</feature>
<keyword evidence="5 7" id="KW-0472">Membrane</keyword>
<evidence type="ECO:0000256" key="6">
    <source>
        <dbReference type="RuleBase" id="RU362091"/>
    </source>
</evidence>
<feature type="transmembrane region" description="Helical" evidence="7">
    <location>
        <begin position="125"/>
        <end position="151"/>
    </location>
</feature>
<dbReference type="InterPro" id="IPR001734">
    <property type="entry name" value="Na/solute_symporter"/>
</dbReference>
<dbReference type="EMBL" id="FRBL01000006">
    <property type="protein sequence ID" value="SHM13356.1"/>
    <property type="molecule type" value="Genomic_DNA"/>
</dbReference>
<evidence type="ECO:0000256" key="2">
    <source>
        <dbReference type="ARBA" id="ARBA00006434"/>
    </source>
</evidence>
<feature type="transmembrane region" description="Helical" evidence="7">
    <location>
        <begin position="157"/>
        <end position="177"/>
    </location>
</feature>
<dbReference type="GO" id="GO:0005886">
    <property type="term" value="C:plasma membrane"/>
    <property type="evidence" value="ECO:0007669"/>
    <property type="project" value="TreeGrafter"/>
</dbReference>
<feature type="transmembrane region" description="Helical" evidence="7">
    <location>
        <begin position="345"/>
        <end position="369"/>
    </location>
</feature>
<comment type="similarity">
    <text evidence="2 6">Belongs to the sodium:solute symporter (SSF) (TC 2.A.21) family.</text>
</comment>
<dbReference type="RefSeq" id="WP_073083714.1">
    <property type="nucleotide sequence ID" value="NZ_FRBL01000006.1"/>
</dbReference>
<keyword evidence="3 7" id="KW-0812">Transmembrane</keyword>
<feature type="transmembrane region" description="Helical" evidence="7">
    <location>
        <begin position="40"/>
        <end position="64"/>
    </location>
</feature>
<feature type="transmembrane region" description="Helical" evidence="7">
    <location>
        <begin position="498"/>
        <end position="515"/>
    </location>
</feature>
<organism evidence="8 9">
    <name type="scientific">Chitinophaga jiangningensis</name>
    <dbReference type="NCBI Taxonomy" id="1419482"/>
    <lineage>
        <taxon>Bacteria</taxon>
        <taxon>Pseudomonadati</taxon>
        <taxon>Bacteroidota</taxon>
        <taxon>Chitinophagia</taxon>
        <taxon>Chitinophagales</taxon>
        <taxon>Chitinophagaceae</taxon>
        <taxon>Chitinophaga</taxon>
    </lineage>
</organism>
<evidence type="ECO:0000256" key="5">
    <source>
        <dbReference type="ARBA" id="ARBA00023136"/>
    </source>
</evidence>
<sequence>MNHTLRGMDYLVFLIYFIIVAGYGYYIYKKKKKATTDSKDFFLAEGSLTWWAIGASLIASNISAEQFIGMSGNGFNIGLAISTYEWMAAATLIVVAVFFLPIYLKNKIYTMPQFLEKRYNQTVATIMAVFWLLLYVVVNLTSILYLGALAITTISGINFYVCMVGLAVFAIIITLGGMKVIGYTDVIQVFFLILGGLATTYLALQLVSRQFGSEGVLNGFKLMTQHANDHFHMIIHKENPKYLDLPGLSVLVGGMWIVNLNYWGCNQYITQRALGADLKTARNGLLFAGFLKLLMPIIVVLPGIAAYVLWKEGQFQTEMLKDGSLNADNAYPVLLNLLPTGLKGLSFAALTAAVVASLAGKANSISTIFTLDIYKKIFNKEADEKKIVNVGRAAVVVTMLIAIVISNFLGIDKKGGFQFIQEYTGFVSPGVFAMFALGFFWKRTTSSAALFAMIGGLLLSFFFKFLPGFTDLSFLYNSGWAILNPDSGVYEMAFLDRMGLVFVICVIGMIIITLADPKSANNPKGLAIDATMFKPSVGFTVGAVLICGILMALYTVYW</sequence>
<reference evidence="8 9" key="1">
    <citation type="submission" date="2016-11" db="EMBL/GenBank/DDBJ databases">
        <authorList>
            <person name="Jaros S."/>
            <person name="Januszkiewicz K."/>
            <person name="Wedrychowicz H."/>
        </authorList>
    </citation>
    <scope>NUCLEOTIDE SEQUENCE [LARGE SCALE GENOMIC DNA]</scope>
    <source>
        <strain evidence="8 9">DSM 27406</strain>
    </source>
</reference>
<name>A0A1M7GAZ5_9BACT</name>
<keyword evidence="4 7" id="KW-1133">Transmembrane helix</keyword>
<dbReference type="GO" id="GO:0005412">
    <property type="term" value="F:D-glucose:sodium symporter activity"/>
    <property type="evidence" value="ECO:0007669"/>
    <property type="project" value="TreeGrafter"/>
</dbReference>
<dbReference type="PANTHER" id="PTHR11819">
    <property type="entry name" value="SOLUTE CARRIER FAMILY 5"/>
    <property type="match status" value="1"/>
</dbReference>
<dbReference type="Gene3D" id="1.20.1730.10">
    <property type="entry name" value="Sodium/glucose cotransporter"/>
    <property type="match status" value="1"/>
</dbReference>
<protein>
    <submittedName>
        <fullName evidence="8">Solute:Na+ symporter, SSS family</fullName>
    </submittedName>
</protein>
<feature type="transmembrane region" description="Helical" evidence="7">
    <location>
        <begin position="423"/>
        <end position="441"/>
    </location>
</feature>
<comment type="subcellular location">
    <subcellularLocation>
        <location evidence="1">Membrane</location>
        <topology evidence="1">Multi-pass membrane protein</topology>
    </subcellularLocation>
</comment>
<evidence type="ECO:0000313" key="8">
    <source>
        <dbReference type="EMBL" id="SHM13356.1"/>
    </source>
</evidence>
<dbReference type="NCBIfam" id="TIGR00813">
    <property type="entry name" value="sss"/>
    <property type="match status" value="1"/>
</dbReference>
<dbReference type="Proteomes" id="UP000184420">
    <property type="component" value="Unassembled WGS sequence"/>
</dbReference>
<keyword evidence="9" id="KW-1185">Reference proteome</keyword>
<dbReference type="PROSITE" id="PS50283">
    <property type="entry name" value="NA_SOLUT_SYMP_3"/>
    <property type="match status" value="1"/>
</dbReference>
<feature type="transmembrane region" description="Helical" evidence="7">
    <location>
        <begin position="448"/>
        <end position="466"/>
    </location>
</feature>
<dbReference type="InterPro" id="IPR038377">
    <property type="entry name" value="Na/Glc_symporter_sf"/>
</dbReference>
<dbReference type="STRING" id="1419482.SAMN05444266_106478"/>
<feature type="transmembrane region" description="Helical" evidence="7">
    <location>
        <begin position="390"/>
        <end position="411"/>
    </location>
</feature>
<proteinExistence type="inferred from homology"/>
<feature type="transmembrane region" description="Helical" evidence="7">
    <location>
        <begin position="536"/>
        <end position="557"/>
    </location>
</feature>
<dbReference type="CDD" id="cd10325">
    <property type="entry name" value="SLC5sbd_vSGLT"/>
    <property type="match status" value="1"/>
</dbReference>
<dbReference type="OrthoDB" id="9814523at2"/>
<feature type="transmembrane region" description="Helical" evidence="7">
    <location>
        <begin position="285"/>
        <end position="310"/>
    </location>
</feature>
<dbReference type="AlphaFoldDB" id="A0A1M7GAZ5"/>
<evidence type="ECO:0000256" key="7">
    <source>
        <dbReference type="SAM" id="Phobius"/>
    </source>
</evidence>
<feature type="transmembrane region" description="Helical" evidence="7">
    <location>
        <begin position="245"/>
        <end position="264"/>
    </location>
</feature>
<feature type="transmembrane region" description="Helical" evidence="7">
    <location>
        <begin position="189"/>
        <end position="207"/>
    </location>
</feature>
<dbReference type="PANTHER" id="PTHR11819:SF195">
    <property type="entry name" value="SODIUM_GLUCOSE COTRANSPORTER 4"/>
    <property type="match status" value="1"/>
</dbReference>
<dbReference type="Pfam" id="PF00474">
    <property type="entry name" value="SSF"/>
    <property type="match status" value="1"/>
</dbReference>
<evidence type="ECO:0000313" key="9">
    <source>
        <dbReference type="Proteomes" id="UP000184420"/>
    </source>
</evidence>
<evidence type="ECO:0000256" key="3">
    <source>
        <dbReference type="ARBA" id="ARBA00022692"/>
    </source>
</evidence>
<evidence type="ECO:0000256" key="4">
    <source>
        <dbReference type="ARBA" id="ARBA00022989"/>
    </source>
</evidence>
<accession>A0A1M7GAZ5</accession>
<evidence type="ECO:0000256" key="1">
    <source>
        <dbReference type="ARBA" id="ARBA00004141"/>
    </source>
</evidence>